<feature type="region of interest" description="Disordered" evidence="1">
    <location>
        <begin position="1"/>
        <end position="23"/>
    </location>
</feature>
<dbReference type="Gramene" id="AET2Gv20624200.1">
    <property type="protein sequence ID" value="AET2Gv20624200.1"/>
    <property type="gene ID" value="AET2Gv20624200"/>
</dbReference>
<dbReference type="Proteomes" id="UP000015105">
    <property type="component" value="Chromosome 2D"/>
</dbReference>
<dbReference type="Pfam" id="PF00477">
    <property type="entry name" value="LEA_5"/>
    <property type="match status" value="1"/>
</dbReference>
<sequence length="104" mass="11851">MSEENNMRPGNKKKDERERERGVRFQVADVASLCTHLCRAQLRQTWSDLLGEEGYSEMGRKGGETRKNQMGEEGYNKEGCSKGWRTGKDQIGEDGYSEMGRKEG</sequence>
<keyword evidence="3" id="KW-1185">Reference proteome</keyword>
<organism evidence="2 3">
    <name type="scientific">Aegilops tauschii subsp. strangulata</name>
    <name type="common">Goatgrass</name>
    <dbReference type="NCBI Taxonomy" id="200361"/>
    <lineage>
        <taxon>Eukaryota</taxon>
        <taxon>Viridiplantae</taxon>
        <taxon>Streptophyta</taxon>
        <taxon>Embryophyta</taxon>
        <taxon>Tracheophyta</taxon>
        <taxon>Spermatophyta</taxon>
        <taxon>Magnoliopsida</taxon>
        <taxon>Liliopsida</taxon>
        <taxon>Poales</taxon>
        <taxon>Poaceae</taxon>
        <taxon>BOP clade</taxon>
        <taxon>Pooideae</taxon>
        <taxon>Triticodae</taxon>
        <taxon>Triticeae</taxon>
        <taxon>Triticinae</taxon>
        <taxon>Aegilops</taxon>
    </lineage>
</organism>
<evidence type="ECO:0000256" key="1">
    <source>
        <dbReference type="SAM" id="MobiDB-lite"/>
    </source>
</evidence>
<feature type="compositionally biased region" description="Basic and acidic residues" evidence="1">
    <location>
        <begin position="12"/>
        <end position="23"/>
    </location>
</feature>
<reference evidence="3" key="2">
    <citation type="journal article" date="2017" name="Nat. Plants">
        <title>The Aegilops tauschii genome reveals multiple impacts of transposons.</title>
        <authorList>
            <person name="Zhao G."/>
            <person name="Zou C."/>
            <person name="Li K."/>
            <person name="Wang K."/>
            <person name="Li T."/>
            <person name="Gao L."/>
            <person name="Zhang X."/>
            <person name="Wang H."/>
            <person name="Yang Z."/>
            <person name="Liu X."/>
            <person name="Jiang W."/>
            <person name="Mao L."/>
            <person name="Kong X."/>
            <person name="Jiao Y."/>
            <person name="Jia J."/>
        </authorList>
    </citation>
    <scope>NUCLEOTIDE SEQUENCE [LARGE SCALE GENOMIC DNA]</scope>
    <source>
        <strain evidence="3">cv. AL8/78</strain>
    </source>
</reference>
<feature type="region of interest" description="Disordered" evidence="1">
    <location>
        <begin position="54"/>
        <end position="104"/>
    </location>
</feature>
<reference evidence="3" key="1">
    <citation type="journal article" date="2014" name="Science">
        <title>Ancient hybridizations among the ancestral genomes of bread wheat.</title>
        <authorList>
            <consortium name="International Wheat Genome Sequencing Consortium,"/>
            <person name="Marcussen T."/>
            <person name="Sandve S.R."/>
            <person name="Heier L."/>
            <person name="Spannagl M."/>
            <person name="Pfeifer M."/>
            <person name="Jakobsen K.S."/>
            <person name="Wulff B.B."/>
            <person name="Steuernagel B."/>
            <person name="Mayer K.F."/>
            <person name="Olsen O.A."/>
        </authorList>
    </citation>
    <scope>NUCLEOTIDE SEQUENCE [LARGE SCALE GENOMIC DNA]</scope>
    <source>
        <strain evidence="3">cv. AL8/78</strain>
    </source>
</reference>
<dbReference type="STRING" id="200361.A0A453BT78"/>
<dbReference type="EnsemblPlants" id="AET2Gv20624200.1">
    <property type="protein sequence ID" value="AET2Gv20624200.1"/>
    <property type="gene ID" value="AET2Gv20624200"/>
</dbReference>
<reference evidence="2" key="3">
    <citation type="journal article" date="2017" name="Nature">
        <title>Genome sequence of the progenitor of the wheat D genome Aegilops tauschii.</title>
        <authorList>
            <person name="Luo M.C."/>
            <person name="Gu Y.Q."/>
            <person name="Puiu D."/>
            <person name="Wang H."/>
            <person name="Twardziok S.O."/>
            <person name="Deal K.R."/>
            <person name="Huo N."/>
            <person name="Zhu T."/>
            <person name="Wang L."/>
            <person name="Wang Y."/>
            <person name="McGuire P.E."/>
            <person name="Liu S."/>
            <person name="Long H."/>
            <person name="Ramasamy R.K."/>
            <person name="Rodriguez J.C."/>
            <person name="Van S.L."/>
            <person name="Yuan L."/>
            <person name="Wang Z."/>
            <person name="Xia Z."/>
            <person name="Xiao L."/>
            <person name="Anderson O.D."/>
            <person name="Ouyang S."/>
            <person name="Liang Y."/>
            <person name="Zimin A.V."/>
            <person name="Pertea G."/>
            <person name="Qi P."/>
            <person name="Bennetzen J.L."/>
            <person name="Dai X."/>
            <person name="Dawson M.W."/>
            <person name="Muller H.G."/>
            <person name="Kugler K."/>
            <person name="Rivarola-Duarte L."/>
            <person name="Spannagl M."/>
            <person name="Mayer K.F.X."/>
            <person name="Lu F.H."/>
            <person name="Bevan M.W."/>
            <person name="Leroy P."/>
            <person name="Li P."/>
            <person name="You F.M."/>
            <person name="Sun Q."/>
            <person name="Liu Z."/>
            <person name="Lyons E."/>
            <person name="Wicker T."/>
            <person name="Salzberg S.L."/>
            <person name="Devos K.M."/>
            <person name="Dvorak J."/>
        </authorList>
    </citation>
    <scope>NUCLEOTIDE SEQUENCE [LARGE SCALE GENOMIC DNA]</scope>
    <source>
        <strain evidence="2">cv. AL8/78</strain>
    </source>
</reference>
<reference evidence="2" key="4">
    <citation type="submission" date="2019-03" db="UniProtKB">
        <authorList>
            <consortium name="EnsemblPlants"/>
        </authorList>
    </citation>
    <scope>IDENTIFICATION</scope>
</reference>
<evidence type="ECO:0000313" key="3">
    <source>
        <dbReference type="Proteomes" id="UP000015105"/>
    </source>
</evidence>
<feature type="compositionally biased region" description="Basic and acidic residues" evidence="1">
    <location>
        <begin position="58"/>
        <end position="91"/>
    </location>
</feature>
<accession>A0A453BT78</accession>
<proteinExistence type="predicted"/>
<dbReference type="InterPro" id="IPR038956">
    <property type="entry name" value="LEA_5"/>
</dbReference>
<evidence type="ECO:0000313" key="2">
    <source>
        <dbReference type="EnsemblPlants" id="AET2Gv20624200.1"/>
    </source>
</evidence>
<name>A0A453BT78_AEGTS</name>
<dbReference type="AlphaFoldDB" id="A0A453BT78"/>
<protein>
    <submittedName>
        <fullName evidence="2">Uncharacterized protein</fullName>
    </submittedName>
</protein>
<reference evidence="2" key="5">
    <citation type="journal article" date="2021" name="G3 (Bethesda)">
        <title>Aegilops tauschii genome assembly Aet v5.0 features greater sequence contiguity and improved annotation.</title>
        <authorList>
            <person name="Wang L."/>
            <person name="Zhu T."/>
            <person name="Rodriguez J.C."/>
            <person name="Deal K.R."/>
            <person name="Dubcovsky J."/>
            <person name="McGuire P.E."/>
            <person name="Lux T."/>
            <person name="Spannagl M."/>
            <person name="Mayer K.F.X."/>
            <person name="Baldrich P."/>
            <person name="Meyers B.C."/>
            <person name="Huo N."/>
            <person name="Gu Y.Q."/>
            <person name="Zhou H."/>
            <person name="Devos K.M."/>
            <person name="Bennetzen J.L."/>
            <person name="Unver T."/>
            <person name="Budak H."/>
            <person name="Gulick P.J."/>
            <person name="Galiba G."/>
            <person name="Kalapos B."/>
            <person name="Nelson D.R."/>
            <person name="Li P."/>
            <person name="You F.M."/>
            <person name="Luo M.C."/>
            <person name="Dvorak J."/>
        </authorList>
    </citation>
    <scope>NUCLEOTIDE SEQUENCE [LARGE SCALE GENOMIC DNA]</scope>
    <source>
        <strain evidence="2">cv. AL8/78</strain>
    </source>
</reference>